<dbReference type="AlphaFoldDB" id="A0A8S1RF63"/>
<dbReference type="Proteomes" id="UP000692954">
    <property type="component" value="Unassembled WGS sequence"/>
</dbReference>
<evidence type="ECO:0000256" key="1">
    <source>
        <dbReference type="SAM" id="SignalP"/>
    </source>
</evidence>
<dbReference type="PANTHER" id="PTHR39767">
    <property type="entry name" value="CALCIUM/CALMODULIN-BINDING MEMBRANE PROTEIN PCM4-RELATED"/>
    <property type="match status" value="1"/>
</dbReference>
<dbReference type="InterPro" id="IPR006212">
    <property type="entry name" value="Furin_repeat"/>
</dbReference>
<keyword evidence="3" id="KW-1185">Reference proteome</keyword>
<feature type="signal peptide" evidence="1">
    <location>
        <begin position="1"/>
        <end position="16"/>
    </location>
</feature>
<protein>
    <submittedName>
        <fullName evidence="2">Uncharacterized protein</fullName>
    </submittedName>
</protein>
<gene>
    <name evidence="2" type="ORF">PSON_ATCC_30995.1.T1600074</name>
</gene>
<reference evidence="2" key="1">
    <citation type="submission" date="2021-01" db="EMBL/GenBank/DDBJ databases">
        <authorList>
            <consortium name="Genoscope - CEA"/>
            <person name="William W."/>
        </authorList>
    </citation>
    <scope>NUCLEOTIDE SEQUENCE</scope>
</reference>
<feature type="chain" id="PRO_5035876637" evidence="1">
    <location>
        <begin position="17"/>
        <end position="680"/>
    </location>
</feature>
<evidence type="ECO:0000313" key="2">
    <source>
        <dbReference type="EMBL" id="CAD8125609.1"/>
    </source>
</evidence>
<keyword evidence="1" id="KW-0732">Signal</keyword>
<accession>A0A8S1RF63</accession>
<evidence type="ECO:0000313" key="3">
    <source>
        <dbReference type="Proteomes" id="UP000692954"/>
    </source>
</evidence>
<comment type="caution">
    <text evidence="2">The sequence shown here is derived from an EMBL/GenBank/DDBJ whole genome shotgun (WGS) entry which is preliminary data.</text>
</comment>
<proteinExistence type="predicted"/>
<dbReference type="OrthoDB" id="282545at2759"/>
<name>A0A8S1RF63_9CILI</name>
<organism evidence="2 3">
    <name type="scientific">Paramecium sonneborni</name>
    <dbReference type="NCBI Taxonomy" id="65129"/>
    <lineage>
        <taxon>Eukaryota</taxon>
        <taxon>Sar</taxon>
        <taxon>Alveolata</taxon>
        <taxon>Ciliophora</taxon>
        <taxon>Intramacronucleata</taxon>
        <taxon>Oligohymenophorea</taxon>
        <taxon>Peniculida</taxon>
        <taxon>Parameciidae</taxon>
        <taxon>Paramecium</taxon>
    </lineage>
</organism>
<dbReference type="CDD" id="cd00064">
    <property type="entry name" value="FU"/>
    <property type="match status" value="1"/>
</dbReference>
<dbReference type="PANTHER" id="PTHR39767:SF2">
    <property type="entry name" value="CHROMOSOME UNDETERMINED SCAFFOLD_1, WHOLE GENOME SHOTGUN SEQUENCE"/>
    <property type="match status" value="1"/>
</dbReference>
<dbReference type="EMBL" id="CAJJDN010000160">
    <property type="protein sequence ID" value="CAD8125609.1"/>
    <property type="molecule type" value="Genomic_DNA"/>
</dbReference>
<sequence length="680" mass="78332">MLKFLVLILCSVNLNANEYWNTAYTAFTATTINNNEGWWVQGSYGQQISDCGGVSLFGGFNAFGKGTKVSKLITIASHFKLRVSLQFMKIDSWDLEFLYLFLDDYVYIRKWGFEGVQKCGAGNYDFIEDQVNLEFIFEHKQPTLSIIMTTTLNEGVANESWGFRDFKVEYISCSPGCVICNDDTPDECLSYVELESNWWSNYNFDGWTLDNQNSLTTNTCVNIELVGKITGSKQLSKQFAILIPHYQLILQVQLWKFDIWINNQFTITLDGQVIFTTTFNQVEIIQLCDDTNGGEKILNIHLINIHKSNSAQIKMNSNIVSTNGSWGLRGFRLYIIKCYTTCLECFGPNKNNCNICQNGYYLDGSECVDVKWIDGLREFFNPSDFIIQDGWTISNIYNNQSPFQKCDNIDLVGGFNLLAKDASINFIYNLPQHTKIRIKLQFWKFESWDAEIFQVLEQGNLVFQKEFGPNGVLTTCGQYQTRVYKNNLDFEFLHDQSSINLIMKTTLDEVANNEAWGIRDFQLLYDSQKQCSQSIINTVNFPSFIANNYIQSSQHSINQSFKKKIEISELGVILELDFDQTISLDLNIFQLTFLTSWPCYFNDQTFSISILQSNYPDYQKATAKCNKKHSNVLNSQSIFERPIQKQPKQSQIRLLSTPTLLKIFQIAYDQDIILYEMLLN</sequence>